<protein>
    <submittedName>
        <fullName evidence="1">Uncharacterized protein</fullName>
    </submittedName>
</protein>
<dbReference type="EMBL" id="JAEUBE010000295">
    <property type="protein sequence ID" value="KAH3666317.1"/>
    <property type="molecule type" value="Genomic_DNA"/>
</dbReference>
<organism evidence="1 2">
    <name type="scientific">Ogataea philodendri</name>
    <dbReference type="NCBI Taxonomy" id="1378263"/>
    <lineage>
        <taxon>Eukaryota</taxon>
        <taxon>Fungi</taxon>
        <taxon>Dikarya</taxon>
        <taxon>Ascomycota</taxon>
        <taxon>Saccharomycotina</taxon>
        <taxon>Pichiomycetes</taxon>
        <taxon>Pichiales</taxon>
        <taxon>Pichiaceae</taxon>
        <taxon>Ogataea</taxon>
    </lineage>
</organism>
<keyword evidence="2" id="KW-1185">Reference proteome</keyword>
<proteinExistence type="predicted"/>
<gene>
    <name evidence="1" type="ORF">OGAPHI_004506</name>
</gene>
<name>A0A9P8P6Q5_9ASCO</name>
<reference evidence="1" key="2">
    <citation type="submission" date="2021-01" db="EMBL/GenBank/DDBJ databases">
        <authorList>
            <person name="Schikora-Tamarit M.A."/>
        </authorList>
    </citation>
    <scope>NUCLEOTIDE SEQUENCE</scope>
    <source>
        <strain evidence="1">CBS6075</strain>
    </source>
</reference>
<sequence>MQKPADLGSFIDCPVAFSIFLVPGEAKDNLLARHGLSYTHTTKPADIIIRASGGRNLHRLLNPDRVEICLHIGNVDPLQPAAFHHTDPLRDLFEILVKPHHVVADTDAFLVKVDDLEVCSVDASTESHVDLSLLEDLGQIHLHSLESLSLGFVDRQGPG</sequence>
<dbReference type="GeneID" id="70236471"/>
<reference evidence="1" key="1">
    <citation type="journal article" date="2021" name="Open Biol.">
        <title>Shared evolutionary footprints suggest mitochondrial oxidative damage underlies multiple complex I losses in fungi.</title>
        <authorList>
            <person name="Schikora-Tamarit M.A."/>
            <person name="Marcet-Houben M."/>
            <person name="Nosek J."/>
            <person name="Gabaldon T."/>
        </authorList>
    </citation>
    <scope>NUCLEOTIDE SEQUENCE</scope>
    <source>
        <strain evidence="1">CBS6075</strain>
    </source>
</reference>
<evidence type="ECO:0000313" key="1">
    <source>
        <dbReference type="EMBL" id="KAH3666317.1"/>
    </source>
</evidence>
<comment type="caution">
    <text evidence="1">The sequence shown here is derived from an EMBL/GenBank/DDBJ whole genome shotgun (WGS) entry which is preliminary data.</text>
</comment>
<dbReference type="AlphaFoldDB" id="A0A9P8P6Q5"/>
<accession>A0A9P8P6Q5</accession>
<dbReference type="RefSeq" id="XP_046061521.1">
    <property type="nucleotide sequence ID" value="XM_046205592.1"/>
</dbReference>
<evidence type="ECO:0000313" key="2">
    <source>
        <dbReference type="Proteomes" id="UP000769157"/>
    </source>
</evidence>
<dbReference type="Proteomes" id="UP000769157">
    <property type="component" value="Unassembled WGS sequence"/>
</dbReference>